<reference evidence="1 2" key="1">
    <citation type="submission" date="2019-09" db="EMBL/GenBank/DDBJ databases">
        <authorList>
            <consortium name="DOE Joint Genome Institute"/>
            <person name="Mondo S.J."/>
            <person name="Navarro-Mendoza M.I."/>
            <person name="Perez-Arques C."/>
            <person name="Panchal S."/>
            <person name="Nicolas F.E."/>
            <person name="Ganguly P."/>
            <person name="Pangilinan J."/>
            <person name="Grigoriev I."/>
            <person name="Heitman J."/>
            <person name="Sanya K."/>
            <person name="Garre V."/>
        </authorList>
    </citation>
    <scope>NUCLEOTIDE SEQUENCE [LARGE SCALE GENOMIC DNA]</scope>
    <source>
        <strain evidence="1 2">MU402</strain>
    </source>
</reference>
<dbReference type="EMBL" id="JAAECE010000002">
    <property type="protein sequence ID" value="KAF1805811.1"/>
    <property type="molecule type" value="Genomic_DNA"/>
</dbReference>
<sequence>MPSAPIPGITEEYFLSETEVHDLISAYIPYDTVTPDGLSDWMSKDGTWDFTWEDLSNIQEYRLLVKSSMATECTVGYVRKSNTNEPDTTKKKLVNLQIYKMKTKLLCEDVFVSYNTSANDPIAERDATTPPYAFDDCSGNTQDFITKITKSARQIRLVVIDYAGLSTNPDDIRLFISLNKSIREVVVDIGHKVEVYSRYDLLKSIKILNKFRCRRECVKRSR</sequence>
<protein>
    <submittedName>
        <fullName evidence="1">Uncharacterized protein</fullName>
    </submittedName>
</protein>
<gene>
    <name evidence="1" type="ORF">FB192DRAFT_1276233</name>
</gene>
<organism evidence="1 2">
    <name type="scientific">Mucor circinelloides f. lusitanicus</name>
    <name type="common">Mucor racemosus var. lusitanicus</name>
    <dbReference type="NCBI Taxonomy" id="29924"/>
    <lineage>
        <taxon>Eukaryota</taxon>
        <taxon>Fungi</taxon>
        <taxon>Fungi incertae sedis</taxon>
        <taxon>Mucoromycota</taxon>
        <taxon>Mucoromycotina</taxon>
        <taxon>Mucoromycetes</taxon>
        <taxon>Mucorales</taxon>
        <taxon>Mucorineae</taxon>
        <taxon>Mucoraceae</taxon>
        <taxon>Mucor</taxon>
    </lineage>
</organism>
<evidence type="ECO:0000313" key="1">
    <source>
        <dbReference type="EMBL" id="KAF1805811.1"/>
    </source>
</evidence>
<proteinExistence type="predicted"/>
<comment type="caution">
    <text evidence="1">The sequence shown here is derived from an EMBL/GenBank/DDBJ whole genome shotgun (WGS) entry which is preliminary data.</text>
</comment>
<evidence type="ECO:0000313" key="2">
    <source>
        <dbReference type="Proteomes" id="UP000469890"/>
    </source>
</evidence>
<dbReference type="AlphaFoldDB" id="A0A8H4BQU3"/>
<dbReference type="Proteomes" id="UP000469890">
    <property type="component" value="Unassembled WGS sequence"/>
</dbReference>
<accession>A0A8H4BQU3</accession>
<name>A0A8H4BQU3_MUCCL</name>